<accession>A0ABQ9GQD5</accession>
<gene>
    <name evidence="1" type="ORF">PR048_025048</name>
</gene>
<keyword evidence="2" id="KW-1185">Reference proteome</keyword>
<protein>
    <recommendedName>
        <fullName evidence="3">Transposase</fullName>
    </recommendedName>
</protein>
<comment type="caution">
    <text evidence="1">The sequence shown here is derived from an EMBL/GenBank/DDBJ whole genome shotgun (WGS) entry which is preliminary data.</text>
</comment>
<name>A0ABQ9GQD5_9NEOP</name>
<proteinExistence type="predicted"/>
<reference evidence="1 2" key="1">
    <citation type="submission" date="2023-02" db="EMBL/GenBank/DDBJ databases">
        <title>LHISI_Scaffold_Assembly.</title>
        <authorList>
            <person name="Stuart O.P."/>
            <person name="Cleave R."/>
            <person name="Magrath M.J.L."/>
            <person name="Mikheyev A.S."/>
        </authorList>
    </citation>
    <scope>NUCLEOTIDE SEQUENCE [LARGE SCALE GENOMIC DNA]</scope>
    <source>
        <strain evidence="1">Daus_M_001</strain>
        <tissue evidence="1">Leg muscle</tissue>
    </source>
</reference>
<dbReference type="PANTHER" id="PTHR47326:SF1">
    <property type="entry name" value="HTH PSQ-TYPE DOMAIN-CONTAINING PROTEIN"/>
    <property type="match status" value="1"/>
</dbReference>
<dbReference type="PANTHER" id="PTHR47326">
    <property type="entry name" value="TRANSPOSABLE ELEMENT TC3 TRANSPOSASE-LIKE PROTEIN"/>
    <property type="match status" value="1"/>
</dbReference>
<evidence type="ECO:0000313" key="2">
    <source>
        <dbReference type="Proteomes" id="UP001159363"/>
    </source>
</evidence>
<dbReference type="Proteomes" id="UP001159363">
    <property type="component" value="Chromosome 9"/>
</dbReference>
<sequence length="146" mass="16681">MDYMFFSDKATLHTCGHKNSHNCLIWAEEQPNVLEEWQQNTPRVTVWLGMMRTKVNEPAVFAEDTVTGNTYLDMLKQFLEPQLVDDGIMGTVVFQQNGAPPHFSLIDRDYLNLDAFSGRWISHGLQRFYAPCSPDLNPPSPLIFCA</sequence>
<dbReference type="EMBL" id="JARBHB010000010">
    <property type="protein sequence ID" value="KAJ8874206.1"/>
    <property type="molecule type" value="Genomic_DNA"/>
</dbReference>
<dbReference type="InterPro" id="IPR036397">
    <property type="entry name" value="RNaseH_sf"/>
</dbReference>
<organism evidence="1 2">
    <name type="scientific">Dryococelus australis</name>
    <dbReference type="NCBI Taxonomy" id="614101"/>
    <lineage>
        <taxon>Eukaryota</taxon>
        <taxon>Metazoa</taxon>
        <taxon>Ecdysozoa</taxon>
        <taxon>Arthropoda</taxon>
        <taxon>Hexapoda</taxon>
        <taxon>Insecta</taxon>
        <taxon>Pterygota</taxon>
        <taxon>Neoptera</taxon>
        <taxon>Polyneoptera</taxon>
        <taxon>Phasmatodea</taxon>
        <taxon>Verophasmatodea</taxon>
        <taxon>Anareolatae</taxon>
        <taxon>Phasmatidae</taxon>
        <taxon>Eurycanthinae</taxon>
        <taxon>Dryococelus</taxon>
    </lineage>
</organism>
<evidence type="ECO:0000313" key="1">
    <source>
        <dbReference type="EMBL" id="KAJ8874206.1"/>
    </source>
</evidence>
<evidence type="ECO:0008006" key="3">
    <source>
        <dbReference type="Google" id="ProtNLM"/>
    </source>
</evidence>
<dbReference type="Gene3D" id="3.30.420.10">
    <property type="entry name" value="Ribonuclease H-like superfamily/Ribonuclease H"/>
    <property type="match status" value="1"/>
</dbReference>